<protein>
    <recommendedName>
        <fullName evidence="4">Peptidase C1A papain C-terminal domain-containing protein</fullName>
    </recommendedName>
</protein>
<feature type="region of interest" description="Disordered" evidence="3">
    <location>
        <begin position="1"/>
        <end position="26"/>
    </location>
</feature>
<dbReference type="PRINTS" id="PR00705">
    <property type="entry name" value="PAPAIN"/>
</dbReference>
<dbReference type="CDD" id="cd02248">
    <property type="entry name" value="Peptidase_C1A"/>
    <property type="match status" value="1"/>
</dbReference>
<dbReference type="Pfam" id="PF00112">
    <property type="entry name" value="Peptidase_C1"/>
    <property type="match status" value="1"/>
</dbReference>
<dbReference type="SMART" id="SM00645">
    <property type="entry name" value="Pept_C1"/>
    <property type="match status" value="1"/>
</dbReference>
<keyword evidence="2" id="KW-1015">Disulfide bond</keyword>
<accession>A0ABQ7VTD6</accession>
<dbReference type="PROSITE" id="PS00639">
    <property type="entry name" value="THIOL_PROTEASE_HIS"/>
    <property type="match status" value="1"/>
</dbReference>
<gene>
    <name evidence="5" type="ORF">KY290_015680</name>
</gene>
<comment type="caution">
    <text evidence="5">The sequence shown here is derived from an EMBL/GenBank/DDBJ whole genome shotgun (WGS) entry which is preliminary data.</text>
</comment>
<dbReference type="PANTHER" id="PTHR12411">
    <property type="entry name" value="CYSTEINE PROTEASE FAMILY C1-RELATED"/>
    <property type="match status" value="1"/>
</dbReference>
<evidence type="ECO:0000313" key="5">
    <source>
        <dbReference type="EMBL" id="KAH0771699.1"/>
    </source>
</evidence>
<evidence type="ECO:0000256" key="3">
    <source>
        <dbReference type="SAM" id="MobiDB-lite"/>
    </source>
</evidence>
<dbReference type="Gene3D" id="3.90.70.10">
    <property type="entry name" value="Cysteine proteinases"/>
    <property type="match status" value="1"/>
</dbReference>
<dbReference type="InterPro" id="IPR038765">
    <property type="entry name" value="Papain-like_cys_pep_sf"/>
</dbReference>
<dbReference type="EMBL" id="JAIVGD010000011">
    <property type="protein sequence ID" value="KAH0771699.1"/>
    <property type="molecule type" value="Genomic_DNA"/>
</dbReference>
<dbReference type="Proteomes" id="UP000826656">
    <property type="component" value="Unassembled WGS sequence"/>
</dbReference>
<dbReference type="SUPFAM" id="SSF54001">
    <property type="entry name" value="Cysteine proteinases"/>
    <property type="match status" value="1"/>
</dbReference>
<keyword evidence="6" id="KW-1185">Reference proteome</keyword>
<dbReference type="InterPro" id="IPR000668">
    <property type="entry name" value="Peptidase_C1A_C"/>
</dbReference>
<dbReference type="InterPro" id="IPR013128">
    <property type="entry name" value="Peptidase_C1A"/>
</dbReference>
<organism evidence="5 6">
    <name type="scientific">Solanum tuberosum</name>
    <name type="common">Potato</name>
    <dbReference type="NCBI Taxonomy" id="4113"/>
    <lineage>
        <taxon>Eukaryota</taxon>
        <taxon>Viridiplantae</taxon>
        <taxon>Streptophyta</taxon>
        <taxon>Embryophyta</taxon>
        <taxon>Tracheophyta</taxon>
        <taxon>Spermatophyta</taxon>
        <taxon>Magnoliopsida</taxon>
        <taxon>eudicotyledons</taxon>
        <taxon>Gunneridae</taxon>
        <taxon>Pentapetalae</taxon>
        <taxon>asterids</taxon>
        <taxon>lamiids</taxon>
        <taxon>Solanales</taxon>
        <taxon>Solanaceae</taxon>
        <taxon>Solanoideae</taxon>
        <taxon>Solaneae</taxon>
        <taxon>Solanum</taxon>
    </lineage>
</organism>
<feature type="domain" description="Peptidase C1A papain C-terminal" evidence="4">
    <location>
        <begin position="46"/>
        <end position="270"/>
    </location>
</feature>
<evidence type="ECO:0000313" key="6">
    <source>
        <dbReference type="Proteomes" id="UP000826656"/>
    </source>
</evidence>
<reference evidence="5 6" key="1">
    <citation type="journal article" date="2021" name="bioRxiv">
        <title>Chromosome-scale and haplotype-resolved genome assembly of a tetraploid potato cultivar.</title>
        <authorList>
            <person name="Sun H."/>
            <person name="Jiao W.-B."/>
            <person name="Krause K."/>
            <person name="Campoy J.A."/>
            <person name="Goel M."/>
            <person name="Folz-Donahue K."/>
            <person name="Kukat C."/>
            <person name="Huettel B."/>
            <person name="Schneeberger K."/>
        </authorList>
    </citation>
    <scope>NUCLEOTIDE SEQUENCE [LARGE SCALE GENOMIC DNA]</scope>
    <source>
        <strain evidence="5">SolTubOtavaFocal</strain>
        <tissue evidence="5">Leaves</tissue>
    </source>
</reference>
<evidence type="ECO:0000256" key="1">
    <source>
        <dbReference type="ARBA" id="ARBA00008455"/>
    </source>
</evidence>
<comment type="similarity">
    <text evidence="1">Belongs to the peptidase C1 family.</text>
</comment>
<name>A0ABQ7VTD6_SOLTU</name>
<dbReference type="InterPro" id="IPR039417">
    <property type="entry name" value="Peptidase_C1A_papain-like"/>
</dbReference>
<sequence length="273" mass="30639">MSSCRSTGKMPEERLSIPGRPSCSKPEDEHLAEDLFFKANIGFTLVGKQCLLGVDHQGHCSCCWAFASTEAITAAHAFKNKETIPLSKQQLIDCIFTHYKKPSWFADLGPKQCFPSSCTKAYEFATDFGIVEETQYPFTEQRGDCKGPSPGVKIFKIKGFDRLKETNKRKIATLLREQPITCAAPFVPSLRDHRGKEIIYMGPTQSETEEIEKHKAKGGNEAMHAMLIVGYGKEDGVEFYLVKNSWGEDWGYKGFAKIKCSVLSRLSYPILME</sequence>
<evidence type="ECO:0000259" key="4">
    <source>
        <dbReference type="SMART" id="SM00645"/>
    </source>
</evidence>
<dbReference type="InterPro" id="IPR025660">
    <property type="entry name" value="Pept_his_AS"/>
</dbReference>
<evidence type="ECO:0000256" key="2">
    <source>
        <dbReference type="ARBA" id="ARBA00023157"/>
    </source>
</evidence>
<proteinExistence type="inferred from homology"/>